<feature type="domain" description="DUF6291" evidence="3">
    <location>
        <begin position="10"/>
        <end position="79"/>
    </location>
</feature>
<evidence type="ECO:0000313" key="4">
    <source>
        <dbReference type="EMBL" id="DAF63916.1"/>
    </source>
</evidence>
<protein>
    <recommendedName>
        <fullName evidence="3">DUF6291 domain-containing protein</fullName>
    </recommendedName>
</protein>
<accession>A0A8S5TKR6</accession>
<keyword evidence="1" id="KW-0175">Coiled coil</keyword>
<evidence type="ECO:0000259" key="3">
    <source>
        <dbReference type="Pfam" id="PF19808"/>
    </source>
</evidence>
<organism evidence="4">
    <name type="scientific">Siphoviridae sp. ctgn638</name>
    <dbReference type="NCBI Taxonomy" id="2827913"/>
    <lineage>
        <taxon>Viruses</taxon>
        <taxon>Duplodnaviria</taxon>
        <taxon>Heunggongvirae</taxon>
        <taxon>Uroviricota</taxon>
        <taxon>Caudoviricetes</taxon>
    </lineage>
</organism>
<dbReference type="EMBL" id="BK032845">
    <property type="protein sequence ID" value="DAF63916.1"/>
    <property type="molecule type" value="Genomic_DNA"/>
</dbReference>
<sequence>MENANITTETFIFYRSFYEAIREFDDKDRLALYDSIVNFAFENKETEFTGMKNVFYKMAIPQLEASIKNYKIGRKGGRPRNPQPQIQSQSEETQEESEVFCTGIAKDVEDFIADYREHKAPDFEPTPKEREKIEIILNSLGKYEKDYWVKVFQMAKGGYLINDKIVPCSLLKILLEHNKIFRGEANLQPNKELAEKRRQAQKKQKELEQKEFKAEVEAELEERNQARTGIKTALDAVNYLNTYIKTGVMLRQISADYKELKAIYPEIALNKEGVYYVQE</sequence>
<feature type="coiled-coil region" evidence="1">
    <location>
        <begin position="190"/>
        <end position="222"/>
    </location>
</feature>
<reference evidence="4" key="1">
    <citation type="journal article" date="2021" name="Proc. Natl. Acad. Sci. U.S.A.">
        <title>A Catalog of Tens of Thousands of Viruses from Human Metagenomes Reveals Hidden Associations with Chronic Diseases.</title>
        <authorList>
            <person name="Tisza M.J."/>
            <person name="Buck C.B."/>
        </authorList>
    </citation>
    <scope>NUCLEOTIDE SEQUENCE</scope>
    <source>
        <strain evidence="4">Ctgn638</strain>
    </source>
</reference>
<dbReference type="Pfam" id="PF19808">
    <property type="entry name" value="DUF6291"/>
    <property type="match status" value="1"/>
</dbReference>
<proteinExistence type="predicted"/>
<evidence type="ECO:0000256" key="2">
    <source>
        <dbReference type="SAM" id="MobiDB-lite"/>
    </source>
</evidence>
<dbReference type="InterPro" id="IPR046258">
    <property type="entry name" value="DUF6291"/>
</dbReference>
<feature type="region of interest" description="Disordered" evidence="2">
    <location>
        <begin position="72"/>
        <end position="96"/>
    </location>
</feature>
<evidence type="ECO:0000256" key="1">
    <source>
        <dbReference type="SAM" id="Coils"/>
    </source>
</evidence>
<name>A0A8S5TKR6_9CAUD</name>